<dbReference type="InterPro" id="IPR050508">
    <property type="entry name" value="Methyltransf_Superfamily"/>
</dbReference>
<evidence type="ECO:0000313" key="2">
    <source>
        <dbReference type="EMBL" id="KKU06456.1"/>
    </source>
</evidence>
<dbReference type="CDD" id="cd02440">
    <property type="entry name" value="AdoMet_MTases"/>
    <property type="match status" value="1"/>
</dbReference>
<dbReference type="InterPro" id="IPR013216">
    <property type="entry name" value="Methyltransf_11"/>
</dbReference>
<sequence>MYSEYEQRDQKHFSAWAPRFDRGLDGIFFRASYRAALKAAYPHPHAHVLEVACGTGGFIKALLNKEPALSITGIDYTPAMLAEAEIKFKNEKRVHLIQGSAEKLPLQEQFDFVYCLDAFHHFQNADKTLEEMRRVVKPSGTITILDPVFDGWKSLLMKLTLPFLGEAHIAKRSTKDWHELLLRHKLKIVRETAWLGFFKIFILKNI</sequence>
<dbReference type="AlphaFoldDB" id="A0A0G1MDR6"/>
<dbReference type="GO" id="GO:0032259">
    <property type="term" value="P:methylation"/>
    <property type="evidence" value="ECO:0007669"/>
    <property type="project" value="UniProtKB-KW"/>
</dbReference>
<protein>
    <submittedName>
        <fullName evidence="2">Methyltransferase type 11</fullName>
    </submittedName>
</protein>
<keyword evidence="2" id="KW-0808">Transferase</keyword>
<dbReference type="EMBL" id="LCKX01000032">
    <property type="protein sequence ID" value="KKU06456.1"/>
    <property type="molecule type" value="Genomic_DNA"/>
</dbReference>
<dbReference type="Gene3D" id="3.40.50.150">
    <property type="entry name" value="Vaccinia Virus protein VP39"/>
    <property type="match status" value="1"/>
</dbReference>
<proteinExistence type="predicted"/>
<feature type="domain" description="Methyltransferase type 11" evidence="1">
    <location>
        <begin position="49"/>
        <end position="143"/>
    </location>
</feature>
<accession>A0A0G1MDR6</accession>
<evidence type="ECO:0000313" key="3">
    <source>
        <dbReference type="Proteomes" id="UP000033999"/>
    </source>
</evidence>
<name>A0A0G1MDR6_9BACT</name>
<keyword evidence="2" id="KW-0489">Methyltransferase</keyword>
<dbReference type="InterPro" id="IPR029063">
    <property type="entry name" value="SAM-dependent_MTases_sf"/>
</dbReference>
<dbReference type="Proteomes" id="UP000033999">
    <property type="component" value="Unassembled WGS sequence"/>
</dbReference>
<dbReference type="GO" id="GO:0008757">
    <property type="term" value="F:S-adenosylmethionine-dependent methyltransferase activity"/>
    <property type="evidence" value="ECO:0007669"/>
    <property type="project" value="InterPro"/>
</dbReference>
<evidence type="ECO:0000259" key="1">
    <source>
        <dbReference type="Pfam" id="PF08241"/>
    </source>
</evidence>
<dbReference type="PANTHER" id="PTHR42912">
    <property type="entry name" value="METHYLTRANSFERASE"/>
    <property type="match status" value="1"/>
</dbReference>
<dbReference type="Pfam" id="PF08241">
    <property type="entry name" value="Methyltransf_11"/>
    <property type="match status" value="1"/>
</dbReference>
<dbReference type="SUPFAM" id="SSF53335">
    <property type="entry name" value="S-adenosyl-L-methionine-dependent methyltransferases"/>
    <property type="match status" value="1"/>
</dbReference>
<gene>
    <name evidence="2" type="ORF">UX10_C0032G0007</name>
</gene>
<comment type="caution">
    <text evidence="2">The sequence shown here is derived from an EMBL/GenBank/DDBJ whole genome shotgun (WGS) entry which is preliminary data.</text>
</comment>
<reference evidence="2 3" key="1">
    <citation type="journal article" date="2015" name="Nature">
        <title>rRNA introns, odd ribosomes, and small enigmatic genomes across a large radiation of phyla.</title>
        <authorList>
            <person name="Brown C.T."/>
            <person name="Hug L.A."/>
            <person name="Thomas B.C."/>
            <person name="Sharon I."/>
            <person name="Castelle C.J."/>
            <person name="Singh A."/>
            <person name="Wilkins M.J."/>
            <person name="Williams K.H."/>
            <person name="Banfield J.F."/>
        </authorList>
    </citation>
    <scope>NUCLEOTIDE SEQUENCE [LARGE SCALE GENOMIC DNA]</scope>
</reference>
<organism evidence="2 3">
    <name type="scientific">Candidatus Magasanikbacteria bacterium GW2011_GWA2_45_39</name>
    <dbReference type="NCBI Taxonomy" id="1619041"/>
    <lineage>
        <taxon>Bacteria</taxon>
        <taxon>Candidatus Magasanikiibacteriota</taxon>
    </lineage>
</organism>